<dbReference type="Pfam" id="PF14680">
    <property type="entry name" value="FANCI_HD2"/>
    <property type="match status" value="1"/>
</dbReference>
<dbReference type="InterPro" id="IPR029312">
    <property type="entry name" value="FANCI_HD2"/>
</dbReference>
<evidence type="ECO:0000259" key="5">
    <source>
        <dbReference type="Pfam" id="PF14678"/>
    </source>
</evidence>
<dbReference type="InterPro" id="IPR029308">
    <property type="entry name" value="FANCI_S1"/>
</dbReference>
<evidence type="ECO:0000259" key="4">
    <source>
        <dbReference type="Pfam" id="PF14677"/>
    </source>
</evidence>
<dbReference type="Pfam" id="PF14677">
    <property type="entry name" value="FANCI_S3"/>
    <property type="match status" value="1"/>
</dbReference>
<dbReference type="GO" id="GO:0070182">
    <property type="term" value="F:DNA polymerase binding"/>
    <property type="evidence" value="ECO:0007669"/>
    <property type="project" value="TreeGrafter"/>
</dbReference>
<dbReference type="OrthoDB" id="195089at2759"/>
<feature type="domain" description="FANCI solenoid 3" evidence="4">
    <location>
        <begin position="756"/>
        <end position="954"/>
    </location>
</feature>
<feature type="domain" description="FANCI solenoid 2" evidence="3">
    <location>
        <begin position="338"/>
        <end position="498"/>
    </location>
</feature>
<dbReference type="Pfam" id="PF14678">
    <property type="entry name" value="FANCI_S4"/>
    <property type="match status" value="1"/>
</dbReference>
<dbReference type="InterPro" id="IPR029315">
    <property type="entry name" value="FANCI_S2"/>
</dbReference>
<evidence type="ECO:0000259" key="7">
    <source>
        <dbReference type="Pfam" id="PF14680"/>
    </source>
</evidence>
<sequence>MQQIHDLVRQKLTSPAEDADPILVMRALLLGAPSDAGDVAQQGRMAVVSTFLDWVGEDLESTNGSGENVKLATTIVNLLLPELEILSTEHLEGIGRNVLEYIENGVPLQPRVFDLLAKVHNLLSAMEATEMSSSILQNLCQFEWNPLSSVTLASCVNDLELSGPELDVAVKRLVRQIKELEIDEIPPFVYQLLILSRKGKRKEAVAGICTYFEWFDANHPERATSNGQSMQGTVMLHLSFAIKQDNDLGSELMKFLKNDKHYLLNTFKMACLLSISRIHRLESTIFDMLKSSIMSVYKDNDVLDKLHWVAEYTNMDIKSVRTVIMDIVDRSASGWDQVIQSTIHLALLLIDAASVLGVRNSDAVVIPQSRPKYADDIIDLGIEVIAAMFKLHDVVRAEILEQITSRVVSRSPSALPFLQLLSKVVLQGRGIPSYVNHVKYNLDFLSYLPLPIAKCLLSAVQPIAGQDAQFRDGLMLVLRKSIFARELDGRMISVHGLISMLQSQLDSIHSSSSTGVFGSEGVIFEILGLLRRCFNQQYEIRSAAYDGLGTLALKYDMIAGDIFESLYAQFLRYYKPDDPVPLDLQICLESELRPTLQEPIALLLSNLLMIVRHLTMAGNQHSVILSALSECKQKIESLTTRLVALDLEDYELDKTTNLDINSTNGQYHAGISSLLIGVLETTLEHEFLLHADSMESCQKILGLYKKRKAILTLYEDTAKEKGRKAPTAGSAVLSLEFSAIAIQSIFLQGDVQTPVRSLRTDLDFIHYLVITAGQTIDKAMDDKFDDGVKEKSLTHRSALAKVFFHILIHETSESTLISHQPKKGHSILSAIASTLLHILMTTHNTWPQQLHSFLLDMLSVTNQRSPPNYDMNRLIMPLWTELKRILLKYLNAETSLYKEAVIILQIISFLLEQLDRTGAGYGEDVGCVMSWLSGIMEDRPIQDVPVVKELFGLLISLSIRNDQLDIIKTMSNEIHFMHGDIQGTSFDSQAPPSNTFAIVNEKTTTSLATLSLSLVEEGAADMIWCIGRLKMSDGEDRLQLFEQAVCEHLDAYLVILSELTQAALTGPLAEQLIRAITKTYRGYLAILKHKLTTPKDIPQAFIKLVAKIGNALTTKMYQFLTTYGHQRQEEYESSSVRRKKANGKRSVVDMKEKKKIVRESKSIPMLIFVVEQFEQYLIKLSRKSKVDLMQYMKRSTSRDFQIKLQNFVAPDSSEDEGDDAPKSGAKRARLAETNHQGEASGSGDVPILAGSDEDDS</sequence>
<evidence type="ECO:0000259" key="2">
    <source>
        <dbReference type="Pfam" id="PF14675"/>
    </source>
</evidence>
<feature type="domain" description="FANCI solenoid 1" evidence="2">
    <location>
        <begin position="69"/>
        <end position="229"/>
    </location>
</feature>
<dbReference type="Pfam" id="PF14675">
    <property type="entry name" value="FANCI_S1"/>
    <property type="match status" value="1"/>
</dbReference>
<evidence type="ECO:0000259" key="6">
    <source>
        <dbReference type="Pfam" id="PF14679"/>
    </source>
</evidence>
<gene>
    <name evidence="8" type="ORF">DM01DRAFT_1314518</name>
</gene>
<dbReference type="PANTHER" id="PTHR21818">
    <property type="entry name" value="BC025462 PROTEIN"/>
    <property type="match status" value="1"/>
</dbReference>
<feature type="region of interest" description="Disordered" evidence="1">
    <location>
        <begin position="1208"/>
        <end position="1256"/>
    </location>
</feature>
<evidence type="ECO:0000313" key="8">
    <source>
        <dbReference type="EMBL" id="ORX62870.1"/>
    </source>
</evidence>
<dbReference type="Proteomes" id="UP000242146">
    <property type="component" value="Unassembled WGS sequence"/>
</dbReference>
<evidence type="ECO:0000313" key="9">
    <source>
        <dbReference type="Proteomes" id="UP000242146"/>
    </source>
</evidence>
<dbReference type="InterPro" id="IPR016024">
    <property type="entry name" value="ARM-type_fold"/>
</dbReference>
<dbReference type="PANTHER" id="PTHR21818:SF0">
    <property type="entry name" value="FANCONI ANEMIA GROUP I PROTEIN"/>
    <property type="match status" value="1"/>
</dbReference>
<dbReference type="EMBL" id="MCGT01000001">
    <property type="protein sequence ID" value="ORX62870.1"/>
    <property type="molecule type" value="Genomic_DNA"/>
</dbReference>
<dbReference type="Pfam" id="PF14676">
    <property type="entry name" value="FANCI_S2"/>
    <property type="match status" value="1"/>
</dbReference>
<dbReference type="Pfam" id="PF14679">
    <property type="entry name" value="FANCI_HD1"/>
    <property type="match status" value="1"/>
</dbReference>
<dbReference type="InterPro" id="IPR029310">
    <property type="entry name" value="FANCI_HD1"/>
</dbReference>
<dbReference type="STRING" id="101127.A0A1X2GXQ5"/>
<keyword evidence="9" id="KW-1185">Reference proteome</keyword>
<accession>A0A1X2GXQ5</accession>
<dbReference type="InterPro" id="IPR029313">
    <property type="entry name" value="FANCI_S3"/>
</dbReference>
<dbReference type="GO" id="GO:0006281">
    <property type="term" value="P:DNA repair"/>
    <property type="evidence" value="ECO:0007669"/>
    <property type="project" value="InterPro"/>
</dbReference>
<organism evidence="8 9">
    <name type="scientific">Hesseltinella vesiculosa</name>
    <dbReference type="NCBI Taxonomy" id="101127"/>
    <lineage>
        <taxon>Eukaryota</taxon>
        <taxon>Fungi</taxon>
        <taxon>Fungi incertae sedis</taxon>
        <taxon>Mucoromycota</taxon>
        <taxon>Mucoromycotina</taxon>
        <taxon>Mucoromycetes</taxon>
        <taxon>Mucorales</taxon>
        <taxon>Cunninghamellaceae</taxon>
        <taxon>Hesseltinella</taxon>
    </lineage>
</organism>
<proteinExistence type="predicted"/>
<feature type="domain" description="FANCI solenoid 4" evidence="5">
    <location>
        <begin position="967"/>
        <end position="1205"/>
    </location>
</feature>
<reference evidence="8 9" key="1">
    <citation type="submission" date="2016-07" db="EMBL/GenBank/DDBJ databases">
        <title>Pervasive Adenine N6-methylation of Active Genes in Fungi.</title>
        <authorList>
            <consortium name="DOE Joint Genome Institute"/>
            <person name="Mondo S.J."/>
            <person name="Dannebaum R.O."/>
            <person name="Kuo R.C."/>
            <person name="Labutti K."/>
            <person name="Haridas S."/>
            <person name="Kuo A."/>
            <person name="Salamov A."/>
            <person name="Ahrendt S.R."/>
            <person name="Lipzen A."/>
            <person name="Sullivan W."/>
            <person name="Andreopoulos W.B."/>
            <person name="Clum A."/>
            <person name="Lindquist E."/>
            <person name="Daum C."/>
            <person name="Ramamoorthy G.K."/>
            <person name="Gryganskyi A."/>
            <person name="Culley D."/>
            <person name="Magnuson J.K."/>
            <person name="James T.Y."/>
            <person name="O'Malley M.A."/>
            <person name="Stajich J.E."/>
            <person name="Spatafora J.W."/>
            <person name="Visel A."/>
            <person name="Grigoriev I.V."/>
        </authorList>
    </citation>
    <scope>NUCLEOTIDE SEQUENCE [LARGE SCALE GENOMIC DNA]</scope>
    <source>
        <strain evidence="8 9">NRRL 3301</strain>
    </source>
</reference>
<dbReference type="SUPFAM" id="SSF48371">
    <property type="entry name" value="ARM repeat"/>
    <property type="match status" value="1"/>
</dbReference>
<feature type="domain" description="FANCI helical" evidence="7">
    <location>
        <begin position="501"/>
        <end position="710"/>
    </location>
</feature>
<evidence type="ECO:0000256" key="1">
    <source>
        <dbReference type="SAM" id="MobiDB-lite"/>
    </source>
</evidence>
<dbReference type="InterPro" id="IPR026171">
    <property type="entry name" value="FANCI"/>
</dbReference>
<evidence type="ECO:0000259" key="3">
    <source>
        <dbReference type="Pfam" id="PF14676"/>
    </source>
</evidence>
<name>A0A1X2GXQ5_9FUNG</name>
<comment type="caution">
    <text evidence="8">The sequence shown here is derived from an EMBL/GenBank/DDBJ whole genome shotgun (WGS) entry which is preliminary data.</text>
</comment>
<feature type="domain" description="FANCI helical" evidence="6">
    <location>
        <begin position="247"/>
        <end position="329"/>
    </location>
</feature>
<protein>
    <recommendedName>
        <fullName evidence="10">FANCI solenoid 4 domain-containing protein</fullName>
    </recommendedName>
</protein>
<evidence type="ECO:0008006" key="10">
    <source>
        <dbReference type="Google" id="ProtNLM"/>
    </source>
</evidence>
<dbReference type="InterPro" id="IPR029314">
    <property type="entry name" value="FANCI_S4"/>
</dbReference>
<dbReference type="AlphaFoldDB" id="A0A1X2GXQ5"/>